<proteinExistence type="predicted"/>
<evidence type="ECO:0000313" key="2">
    <source>
        <dbReference type="Proteomes" id="UP000221857"/>
    </source>
</evidence>
<keyword evidence="2" id="KW-1185">Reference proteome</keyword>
<organism evidence="1 2">
    <name type="scientific">Flavobacterium phage FpV4</name>
    <dbReference type="NCBI Taxonomy" id="1740108"/>
    <lineage>
        <taxon>Viruses</taxon>
        <taxon>Duplodnaviria</taxon>
        <taxon>Heunggongvirae</taxon>
        <taxon>Uroviricota</taxon>
        <taxon>Caudoviricetes</taxon>
        <taxon>Fipvunavirus</taxon>
        <taxon>Fipvunavirus Fpv4</taxon>
    </lineage>
</organism>
<dbReference type="KEGG" id="vg:40069621"/>
<reference evidence="1 2" key="1">
    <citation type="journal article" date="2016" name="PLoS ONE">
        <title>Comparative Genome Analysis Provides Insights into the Pathogenicity of Flavobacterium psychrophilum.</title>
        <authorList>
            <person name="Castillo D."/>
            <person name="Christiansen R.H."/>
            <person name="Dalsgaard I."/>
            <person name="Madsen L."/>
            <person name="Espejo R."/>
            <person name="Middelboe M."/>
        </authorList>
    </citation>
    <scope>NUCLEOTIDE SEQUENCE [LARGE SCALE GENOMIC DNA]</scope>
</reference>
<evidence type="ECO:0000313" key="1">
    <source>
        <dbReference type="EMBL" id="ALN97161.1"/>
    </source>
</evidence>
<dbReference type="Proteomes" id="UP000221857">
    <property type="component" value="Segment"/>
</dbReference>
<protein>
    <submittedName>
        <fullName evidence="1">Uncharacterized protein</fullName>
    </submittedName>
</protein>
<sequence length="177" mass="20829">MGIGKTNKRKGSNAERLYAIKFRDLGFNFCETSRFVSKKHDNAKIDLMYIPFNLQIKAGKQKNMNAGKELFAMYSCIQAMFPKEDEVFKKPLLLIHYQEVGRGHKRLPEHEKVYMSLQQFDIFQTLNPFLKYDGLKDFKFDMNSEFKTIVNMTFEVFKNEIILKHYIENGSNNNTTE</sequence>
<dbReference type="GeneID" id="40069621"/>
<accession>A0A141HR50</accession>
<name>A0A141HR50_9CAUD</name>
<dbReference type="EMBL" id="KT876724">
    <property type="protein sequence ID" value="ALN97161.1"/>
    <property type="molecule type" value="Genomic_DNA"/>
</dbReference>
<dbReference type="RefSeq" id="YP_009594104.1">
    <property type="nucleotide sequence ID" value="NC_041872.1"/>
</dbReference>